<dbReference type="GO" id="GO:0032153">
    <property type="term" value="C:cell division site"/>
    <property type="evidence" value="ECO:0007669"/>
    <property type="project" value="UniProtKB-UniRule"/>
</dbReference>
<evidence type="ECO:0000256" key="1">
    <source>
        <dbReference type="ARBA" id="ARBA00022475"/>
    </source>
</evidence>
<keyword evidence="2 8" id="KW-0997">Cell inner membrane</keyword>
<comment type="subcellular location">
    <subcellularLocation>
        <location evidence="8">Cell inner membrane</location>
        <topology evidence="8">Single-pass type I membrane protein</topology>
    </subcellularLocation>
    <text evidence="8">Localizes to the Z ring in an FtsZ-dependent manner.</text>
</comment>
<dbReference type="SUPFAM" id="SSF64383">
    <property type="entry name" value="Cell-division protein ZipA, C-terminal domain"/>
    <property type="match status" value="1"/>
</dbReference>
<feature type="transmembrane region" description="Helical" evidence="8">
    <location>
        <begin position="6"/>
        <end position="23"/>
    </location>
</feature>
<evidence type="ECO:0000259" key="11">
    <source>
        <dbReference type="SMART" id="SM00771"/>
    </source>
</evidence>
<keyword evidence="6 8" id="KW-0472">Membrane</keyword>
<protein>
    <recommendedName>
        <fullName evidence="8 9">Cell division protein ZipA</fullName>
    </recommendedName>
</protein>
<dbReference type="NCBIfam" id="TIGR02205">
    <property type="entry name" value="septum_zipA"/>
    <property type="match status" value="1"/>
</dbReference>
<dbReference type="PANTHER" id="PTHR38685">
    <property type="entry name" value="CELL DIVISION PROTEIN ZIPA"/>
    <property type="match status" value="1"/>
</dbReference>
<feature type="region of interest" description="Disordered" evidence="10">
    <location>
        <begin position="80"/>
        <end position="116"/>
    </location>
</feature>
<dbReference type="HAMAP" id="MF_00509">
    <property type="entry name" value="ZipA"/>
    <property type="match status" value="1"/>
</dbReference>
<accession>A0A1H6QZ86</accession>
<dbReference type="Pfam" id="PF04354">
    <property type="entry name" value="ZipA_C"/>
    <property type="match status" value="1"/>
</dbReference>
<evidence type="ECO:0000256" key="9">
    <source>
        <dbReference type="RuleBase" id="RU003612"/>
    </source>
</evidence>
<evidence type="ECO:0000256" key="8">
    <source>
        <dbReference type="HAMAP-Rule" id="MF_00509"/>
    </source>
</evidence>
<sequence length="391" mass="45707">MGLREWLVVLGLLVLAAIVLDGVRRLRRHKAQEQAEEDAYIDPEEIARQQQIAHELPHGGARPGQGPRDFTEPRLFDTRAQGTSEQQAYPNADPYPADARQYAHHPQQAHVQQQPRYYERHDQEVAHPDDASEYARVQAYERARYTQAYEPEYDEYEHPEYDAQYGQAQAPRHPHYAEPDTFDYSETSLYDNEVSQEEWQRLQYQQAWQEEAWQEPEPPMPVPRSQQEEGFERKVVKNAQEILTINVLAPEDEEGIGFAWDEVLRIVIACGFRYSDMDIFHRYEEDEAGKSYLQLSMANMFQPGTFDLDDLHQGYVSGLTFFVILPGPKRPMEALNIMYETAHCIVRNLGGELKDEQRSVLTQQTLEHYRQRVQEFERRNHLPPDAHRKAL</sequence>
<dbReference type="RefSeq" id="WP_143051933.1">
    <property type="nucleotide sequence ID" value="NZ_FNYH01000002.1"/>
</dbReference>
<keyword evidence="5 8" id="KW-1133">Transmembrane helix</keyword>
<evidence type="ECO:0000256" key="7">
    <source>
        <dbReference type="ARBA" id="ARBA00023306"/>
    </source>
</evidence>
<dbReference type="STRING" id="64971.SAMN05421831_102144"/>
<comment type="function">
    <text evidence="8 9">Essential cell division protein that stabilizes the FtsZ protofilaments by cross-linking them and that serves as a cytoplasmic membrane anchor for the Z ring. Also required for the recruitment to the septal ring of downstream cell division proteins.</text>
</comment>
<name>A0A1H6QZ86_9GAMM</name>
<dbReference type="InterPro" id="IPR011919">
    <property type="entry name" value="Cell_div_ZipA"/>
</dbReference>
<keyword evidence="1 8" id="KW-1003">Cell membrane</keyword>
<evidence type="ECO:0000256" key="6">
    <source>
        <dbReference type="ARBA" id="ARBA00023136"/>
    </source>
</evidence>
<evidence type="ECO:0000313" key="12">
    <source>
        <dbReference type="EMBL" id="SEI46304.1"/>
    </source>
</evidence>
<feature type="domain" description="ZipA C-terminal FtsZ-binding" evidence="11">
    <location>
        <begin position="239"/>
        <end position="373"/>
    </location>
</feature>
<dbReference type="AlphaFoldDB" id="A0A1H6QZ86"/>
<dbReference type="EMBL" id="FNYH01000002">
    <property type="protein sequence ID" value="SEI46304.1"/>
    <property type="molecule type" value="Genomic_DNA"/>
</dbReference>
<dbReference type="PANTHER" id="PTHR38685:SF1">
    <property type="entry name" value="CELL DIVISION PROTEIN ZIPA"/>
    <property type="match status" value="1"/>
</dbReference>
<dbReference type="InterPro" id="IPR007449">
    <property type="entry name" value="ZipA_FtsZ-bd_C"/>
</dbReference>
<gene>
    <name evidence="8" type="primary">zipA</name>
    <name evidence="12" type="ORF">SAMN05421831_102144</name>
</gene>
<evidence type="ECO:0000313" key="13">
    <source>
        <dbReference type="Proteomes" id="UP000242999"/>
    </source>
</evidence>
<evidence type="ECO:0000256" key="3">
    <source>
        <dbReference type="ARBA" id="ARBA00022618"/>
    </source>
</evidence>
<evidence type="ECO:0000256" key="10">
    <source>
        <dbReference type="SAM" id="MobiDB-lite"/>
    </source>
</evidence>
<dbReference type="GO" id="GO:0005886">
    <property type="term" value="C:plasma membrane"/>
    <property type="evidence" value="ECO:0007669"/>
    <property type="project" value="UniProtKB-SubCell"/>
</dbReference>
<keyword evidence="4 8" id="KW-0812">Transmembrane</keyword>
<keyword evidence="7 8" id="KW-0131">Cell cycle</keyword>
<dbReference type="Gene3D" id="3.30.1400.10">
    <property type="entry name" value="ZipA, C-terminal FtsZ-binding domain"/>
    <property type="match status" value="1"/>
</dbReference>
<dbReference type="GO" id="GO:0043093">
    <property type="term" value="P:FtsZ-dependent cytokinesis"/>
    <property type="evidence" value="ECO:0007669"/>
    <property type="project" value="UniProtKB-UniRule"/>
</dbReference>
<dbReference type="GO" id="GO:0000917">
    <property type="term" value="P:division septum assembly"/>
    <property type="evidence" value="ECO:0007669"/>
    <property type="project" value="TreeGrafter"/>
</dbReference>
<comment type="subunit">
    <text evidence="8">Interacts with FtsZ via their C-terminal domains.</text>
</comment>
<dbReference type="InterPro" id="IPR036765">
    <property type="entry name" value="ZipA_FtsZ-bd_C_sf"/>
</dbReference>
<dbReference type="Proteomes" id="UP000242999">
    <property type="component" value="Unassembled WGS sequence"/>
</dbReference>
<dbReference type="OrthoDB" id="7054914at2"/>
<evidence type="ECO:0000256" key="4">
    <source>
        <dbReference type="ARBA" id="ARBA00022692"/>
    </source>
</evidence>
<proteinExistence type="inferred from homology"/>
<reference evidence="13" key="1">
    <citation type="submission" date="2016-10" db="EMBL/GenBank/DDBJ databases">
        <authorList>
            <person name="Varghese N."/>
            <person name="Submissions S."/>
        </authorList>
    </citation>
    <scope>NUCLEOTIDE SEQUENCE [LARGE SCALE GENOMIC DNA]</scope>
    <source>
        <strain evidence="13">DSM 7165</strain>
    </source>
</reference>
<feature type="compositionally biased region" description="Low complexity" evidence="10">
    <location>
        <begin position="88"/>
        <end position="116"/>
    </location>
</feature>
<evidence type="ECO:0000256" key="5">
    <source>
        <dbReference type="ARBA" id="ARBA00022989"/>
    </source>
</evidence>
<comment type="similarity">
    <text evidence="8 9">Belongs to the ZipA family.</text>
</comment>
<organism evidence="12 13">
    <name type="scientific">Allopseudospirillum japonicum</name>
    <dbReference type="NCBI Taxonomy" id="64971"/>
    <lineage>
        <taxon>Bacteria</taxon>
        <taxon>Pseudomonadati</taxon>
        <taxon>Pseudomonadota</taxon>
        <taxon>Gammaproteobacteria</taxon>
        <taxon>Oceanospirillales</taxon>
        <taxon>Oceanospirillaceae</taxon>
        <taxon>Allopseudospirillum</taxon>
    </lineage>
</organism>
<keyword evidence="13" id="KW-1185">Reference proteome</keyword>
<evidence type="ECO:0000256" key="2">
    <source>
        <dbReference type="ARBA" id="ARBA00022519"/>
    </source>
</evidence>
<keyword evidence="3 8" id="KW-0132">Cell division</keyword>
<dbReference type="SMART" id="SM00771">
    <property type="entry name" value="ZipA_C"/>
    <property type="match status" value="1"/>
</dbReference>